<evidence type="ECO:0000256" key="3">
    <source>
        <dbReference type="ARBA" id="ARBA00023163"/>
    </source>
</evidence>
<reference evidence="4" key="1">
    <citation type="submission" date="2019-07" db="EMBL/GenBank/DDBJ databases">
        <title>Genomic Encyclopedia of Type Strains, Phase IV (KMG-IV): sequencing the most valuable type-strain genomes for metagenomic binning, comparative biology and taxonomic classification.</title>
        <authorList>
            <person name="Goeker M."/>
        </authorList>
    </citation>
    <scope>NUCLEOTIDE SEQUENCE</scope>
    <source>
        <strain evidence="4">DSM 44596</strain>
    </source>
</reference>
<dbReference type="PANTHER" id="PTHR44688:SF16">
    <property type="entry name" value="DNA-BINDING TRANSCRIPTIONAL ACTIVATOR DEVR_DOSR"/>
    <property type="match status" value="1"/>
</dbReference>
<dbReference type="InterPro" id="IPR036388">
    <property type="entry name" value="WH-like_DNA-bd_sf"/>
</dbReference>
<comment type="caution">
    <text evidence="4">The sequence shown here is derived from an EMBL/GenBank/DDBJ whole genome shotgun (WGS) entry which is preliminary data.</text>
</comment>
<evidence type="ECO:0000256" key="1">
    <source>
        <dbReference type="ARBA" id="ARBA00023015"/>
    </source>
</evidence>
<accession>A0A652YV27</accession>
<name>A0A652YV27_NOCGL</name>
<evidence type="ECO:0000256" key="2">
    <source>
        <dbReference type="ARBA" id="ARBA00023125"/>
    </source>
</evidence>
<evidence type="ECO:0000313" key="4">
    <source>
        <dbReference type="EMBL" id="TYQ06952.1"/>
    </source>
</evidence>
<dbReference type="Pfam" id="PF00196">
    <property type="entry name" value="GerE"/>
    <property type="match status" value="1"/>
</dbReference>
<keyword evidence="2" id="KW-0238">DNA-binding</keyword>
<dbReference type="InterPro" id="IPR016032">
    <property type="entry name" value="Sig_transdc_resp-reg_C-effctor"/>
</dbReference>
<dbReference type="InterPro" id="IPR011990">
    <property type="entry name" value="TPR-like_helical_dom_sf"/>
</dbReference>
<dbReference type="SUPFAM" id="SSF46894">
    <property type="entry name" value="C-terminal effector domain of the bipartite response regulators"/>
    <property type="match status" value="1"/>
</dbReference>
<dbReference type="EMBL" id="VNIQ01000002">
    <property type="protein sequence ID" value="TYQ06952.1"/>
    <property type="molecule type" value="Genomic_DNA"/>
</dbReference>
<keyword evidence="3" id="KW-0804">Transcription</keyword>
<dbReference type="SMART" id="SM00421">
    <property type="entry name" value="HTH_LUXR"/>
    <property type="match status" value="1"/>
</dbReference>
<gene>
    <name evidence="4" type="ORF">FNL38_1021096</name>
</gene>
<dbReference type="Gene3D" id="1.25.40.10">
    <property type="entry name" value="Tetratricopeptide repeat domain"/>
    <property type="match status" value="1"/>
</dbReference>
<dbReference type="PANTHER" id="PTHR44688">
    <property type="entry name" value="DNA-BINDING TRANSCRIPTIONAL ACTIVATOR DEVR_DOSR"/>
    <property type="match status" value="1"/>
</dbReference>
<proteinExistence type="predicted"/>
<sequence>MSGREGDATVEGVNHSAIARPFPRQALFAKLDRRTPLTIVRAPNGYGKSDLLKSWLESSDTSDHDLVWVPAPPLNSSASEYLTTILRQSRQSGIVAPHVSGDPFTDLAAAFSAVTNPVLLVLIRPDLIPNHALEEQLVELVTRCHQLDIAVTLSGLTLFAEPYFLEVDHELIRAEELLFNSADTANLLTFIGSNPLPGEAEKITTMTGGLPTLVHAGAVVVELLPTQHDRDQLLELNLQQTIDEYTRRTTLDNTDIADHRDFLVSCSTARTLDVSTAAHLFASPESRDRIRERLLELESAGTLSRIEIGTDESWELPAAVRASLMATQPQLGLDPTEQLSSLAHFRLDSGRHASALKYATEGGDWDLAINIIENNWVTMLSESFDIVRRALQQIPPATAKKSSIALAGRDLFTMQPGDIPKPITALPRSAEELRAIGASKDARDVLNVGCVHSIMLRVAGKYGPAAETTRRLAQISRSALATNPDDISPQLPLMRVQWGITFQLSGRFAESTTEMRMAYWGGESQGIDFIARNAAGGVAMNWAIVGEPTLSQGWSRLERKHPNTYGWLHSMVRTPGLVARALTALCTLDLQDAREAVATLGEPDNNEELWAFVLYTHCQYALACREEAAAITLLRKAISDNPTKLKPDSFALPLLRSTKIDLALALGDGNLAMALSSDIAEPAANPWTLVSVARLYQRAGQNESAIALCHQFDWARESYPRPQIEALLIQAVAHSRGGEPRRAAEAWSNACSIADQTGNLRSFSTISRHDVDHLESIAGTGSSALAKFLKLAPGETFPHELNLVTLTERERQVLDLIASDASLTEMANALFISVNTVKTQVRTLYRKLQVHNRREALARGRELRLL</sequence>
<dbReference type="PRINTS" id="PR00038">
    <property type="entry name" value="HTHLUXR"/>
</dbReference>
<dbReference type="Gene3D" id="1.10.10.10">
    <property type="entry name" value="Winged helix-like DNA-binding domain superfamily/Winged helix DNA-binding domain"/>
    <property type="match status" value="1"/>
</dbReference>
<dbReference type="CDD" id="cd06170">
    <property type="entry name" value="LuxR_C_like"/>
    <property type="match status" value="1"/>
</dbReference>
<keyword evidence="1" id="KW-0805">Transcription regulation</keyword>
<dbReference type="GO" id="GO:0006355">
    <property type="term" value="P:regulation of DNA-templated transcription"/>
    <property type="evidence" value="ECO:0007669"/>
    <property type="project" value="InterPro"/>
</dbReference>
<dbReference type="SUPFAM" id="SSF48452">
    <property type="entry name" value="TPR-like"/>
    <property type="match status" value="1"/>
</dbReference>
<dbReference type="AlphaFoldDB" id="A0A652YV27"/>
<organism evidence="4">
    <name type="scientific">Nocardia globerula</name>
    <dbReference type="NCBI Taxonomy" id="1818"/>
    <lineage>
        <taxon>Bacteria</taxon>
        <taxon>Bacillati</taxon>
        <taxon>Actinomycetota</taxon>
        <taxon>Actinomycetes</taxon>
        <taxon>Mycobacteriales</taxon>
        <taxon>Nocardiaceae</taxon>
        <taxon>Nocardia</taxon>
    </lineage>
</organism>
<dbReference type="PROSITE" id="PS50043">
    <property type="entry name" value="HTH_LUXR_2"/>
    <property type="match status" value="1"/>
</dbReference>
<dbReference type="InterPro" id="IPR000792">
    <property type="entry name" value="Tscrpt_reg_LuxR_C"/>
</dbReference>
<dbReference type="GO" id="GO:0003677">
    <property type="term" value="F:DNA binding"/>
    <property type="evidence" value="ECO:0007669"/>
    <property type="project" value="UniProtKB-KW"/>
</dbReference>
<protein>
    <submittedName>
        <fullName evidence="4">LuxR family maltose regulon positive regulatory protein</fullName>
    </submittedName>
</protein>